<sequence length="188" mass="22316">MTSNQYFLRIFILFLFSTIVSNAQIGEGHRFCDELKTGSYFPLSYEFKKKILWSKTYYWETKIGTKQIEGKEYAEIKQEWEDKNTSILYMREEDGVVYQYDQYIKKEIIRFDQKQKKGDAWTTANKAKYKIISYEGELQTPYCKYTNLLVIEAEVSYGKFNFYYLKGQGYIGATTKGMLISCLTPEWN</sequence>
<dbReference type="RefSeq" id="WP_379687523.1">
    <property type="nucleotide sequence ID" value="NZ_JBHLYW010000022.1"/>
</dbReference>
<proteinExistence type="predicted"/>
<evidence type="ECO:0008006" key="3">
    <source>
        <dbReference type="Google" id="ProtNLM"/>
    </source>
</evidence>
<name>A0ABV6BYI9_9FLAO</name>
<evidence type="ECO:0000313" key="2">
    <source>
        <dbReference type="Proteomes" id="UP001589734"/>
    </source>
</evidence>
<evidence type="ECO:0000313" key="1">
    <source>
        <dbReference type="EMBL" id="MFC0079757.1"/>
    </source>
</evidence>
<keyword evidence="2" id="KW-1185">Reference proteome</keyword>
<dbReference type="EMBL" id="JBHLYW010000022">
    <property type="protein sequence ID" value="MFC0079757.1"/>
    <property type="molecule type" value="Genomic_DNA"/>
</dbReference>
<reference evidence="1 2" key="1">
    <citation type="submission" date="2024-09" db="EMBL/GenBank/DDBJ databases">
        <authorList>
            <person name="Sun Q."/>
            <person name="Mori K."/>
        </authorList>
    </citation>
    <scope>NUCLEOTIDE SEQUENCE [LARGE SCALE GENOMIC DNA]</scope>
    <source>
        <strain evidence="1 2">CGMCC 1.12926</strain>
    </source>
</reference>
<comment type="caution">
    <text evidence="1">The sequence shown here is derived from an EMBL/GenBank/DDBJ whole genome shotgun (WGS) entry which is preliminary data.</text>
</comment>
<dbReference type="Proteomes" id="UP001589734">
    <property type="component" value="Unassembled WGS sequence"/>
</dbReference>
<gene>
    <name evidence="1" type="ORF">ACFFLS_22105</name>
</gene>
<accession>A0ABV6BYI9</accession>
<organism evidence="1 2">
    <name type="scientific">Flavobacterium procerum</name>
    <dbReference type="NCBI Taxonomy" id="1455569"/>
    <lineage>
        <taxon>Bacteria</taxon>
        <taxon>Pseudomonadati</taxon>
        <taxon>Bacteroidota</taxon>
        <taxon>Flavobacteriia</taxon>
        <taxon>Flavobacteriales</taxon>
        <taxon>Flavobacteriaceae</taxon>
        <taxon>Flavobacterium</taxon>
    </lineage>
</organism>
<protein>
    <recommendedName>
        <fullName evidence="3">GLPGLI family protein</fullName>
    </recommendedName>
</protein>